<dbReference type="Gene3D" id="3.40.630.30">
    <property type="match status" value="1"/>
</dbReference>
<protein>
    <submittedName>
        <fullName evidence="4">GNAT family N-acetyltransferase</fullName>
    </submittedName>
</protein>
<gene>
    <name evidence="4" type="ORF">EB837_03740</name>
</gene>
<feature type="domain" description="N-acetyltransferase" evidence="3">
    <location>
        <begin position="5"/>
        <end position="151"/>
    </location>
</feature>
<accession>A0A3N2SBP1</accession>
<sequence>MYSTAITHAANPDVNALIAELDRYQEALYPEESNHLLDLSQLPSEQLIVMLIRKGEEAVGCGAIVLGEEGQGEMKRVFINPTHRGQRLGETLLAELETAALQRGCRILQLETGVHQHAAICLYQRCGYQLCDAFAPYQPDPLSVFMMKPLVHPVGQ</sequence>
<dbReference type="PANTHER" id="PTHR43877:SF5">
    <property type="entry name" value="BLL8307 PROTEIN"/>
    <property type="match status" value="1"/>
</dbReference>
<dbReference type="InterPro" id="IPR016181">
    <property type="entry name" value="Acyl_CoA_acyltransferase"/>
</dbReference>
<dbReference type="AlphaFoldDB" id="A0A3N2SBP1"/>
<proteinExistence type="predicted"/>
<dbReference type="PROSITE" id="PS51186">
    <property type="entry name" value="GNAT"/>
    <property type="match status" value="1"/>
</dbReference>
<dbReference type="RefSeq" id="WP_123650384.1">
    <property type="nucleotide sequence ID" value="NZ_RHFN01000003.1"/>
</dbReference>
<organism evidence="4 5">
    <name type="scientific">Kluyvera ascorbata</name>
    <dbReference type="NCBI Taxonomy" id="51288"/>
    <lineage>
        <taxon>Bacteria</taxon>
        <taxon>Pseudomonadati</taxon>
        <taxon>Pseudomonadota</taxon>
        <taxon>Gammaproteobacteria</taxon>
        <taxon>Enterobacterales</taxon>
        <taxon>Enterobacteriaceae</taxon>
        <taxon>Kluyvera</taxon>
    </lineage>
</organism>
<dbReference type="GO" id="GO:0016747">
    <property type="term" value="F:acyltransferase activity, transferring groups other than amino-acyl groups"/>
    <property type="evidence" value="ECO:0007669"/>
    <property type="project" value="InterPro"/>
</dbReference>
<keyword evidence="2" id="KW-0012">Acyltransferase</keyword>
<evidence type="ECO:0000313" key="4">
    <source>
        <dbReference type="EMBL" id="ROU17038.1"/>
    </source>
</evidence>
<evidence type="ECO:0000313" key="5">
    <source>
        <dbReference type="Proteomes" id="UP000268051"/>
    </source>
</evidence>
<reference evidence="4 5" key="1">
    <citation type="submission" date="2018-10" db="EMBL/GenBank/DDBJ databases">
        <title>Horizontal transference of carbapenem resistance between Klebsiella pneumoniae and Kluyvera ascorbata during abdominal infection: a case report.</title>
        <authorList>
            <person name="Raro O.H.F."/>
            <person name="Lima-Morales D."/>
            <person name="Barth A.L."/>
            <person name="Paim T.G.S."/>
            <person name="Mott M.P."/>
            <person name="Riche C.V.W."/>
            <person name="Teixeira U.F."/>
            <person name="Waechter F."/>
            <person name="Dias C.A.G."/>
        </authorList>
    </citation>
    <scope>NUCLEOTIDE SEQUENCE [LARGE SCALE GENOMIC DNA]</scope>
    <source>
        <strain evidence="4 5">OT2</strain>
    </source>
</reference>
<evidence type="ECO:0000256" key="1">
    <source>
        <dbReference type="ARBA" id="ARBA00022679"/>
    </source>
</evidence>
<keyword evidence="1 4" id="KW-0808">Transferase</keyword>
<evidence type="ECO:0000256" key="2">
    <source>
        <dbReference type="ARBA" id="ARBA00023315"/>
    </source>
</evidence>
<dbReference type="SUPFAM" id="SSF55729">
    <property type="entry name" value="Acyl-CoA N-acyltransferases (Nat)"/>
    <property type="match status" value="1"/>
</dbReference>
<dbReference type="EMBL" id="RHFN01000003">
    <property type="protein sequence ID" value="ROU17038.1"/>
    <property type="molecule type" value="Genomic_DNA"/>
</dbReference>
<dbReference type="CDD" id="cd04301">
    <property type="entry name" value="NAT_SF"/>
    <property type="match status" value="1"/>
</dbReference>
<dbReference type="InterPro" id="IPR050832">
    <property type="entry name" value="Bact_Acetyltransf"/>
</dbReference>
<dbReference type="InterPro" id="IPR000182">
    <property type="entry name" value="GNAT_dom"/>
</dbReference>
<dbReference type="OrthoDB" id="9803233at2"/>
<evidence type="ECO:0000259" key="3">
    <source>
        <dbReference type="PROSITE" id="PS51186"/>
    </source>
</evidence>
<name>A0A3N2SBP1_9ENTR</name>
<dbReference type="Proteomes" id="UP000268051">
    <property type="component" value="Unassembled WGS sequence"/>
</dbReference>
<dbReference type="PANTHER" id="PTHR43877">
    <property type="entry name" value="AMINOALKYLPHOSPHONATE N-ACETYLTRANSFERASE-RELATED-RELATED"/>
    <property type="match status" value="1"/>
</dbReference>
<comment type="caution">
    <text evidence="4">The sequence shown here is derived from an EMBL/GenBank/DDBJ whole genome shotgun (WGS) entry which is preliminary data.</text>
</comment>
<dbReference type="Pfam" id="PF00583">
    <property type="entry name" value="Acetyltransf_1"/>
    <property type="match status" value="1"/>
</dbReference>